<dbReference type="InterPro" id="IPR058627">
    <property type="entry name" value="MdtA-like_C"/>
</dbReference>
<dbReference type="EMBL" id="JAAEDL010000037">
    <property type="protein sequence ID" value="MBR0683652.1"/>
    <property type="molecule type" value="Genomic_DNA"/>
</dbReference>
<dbReference type="Pfam" id="PF25967">
    <property type="entry name" value="RND-MFP_C"/>
    <property type="match status" value="1"/>
</dbReference>
<dbReference type="InterPro" id="IPR058624">
    <property type="entry name" value="MdtA-like_HH"/>
</dbReference>
<feature type="domain" description="Multidrug resistance protein MdtA-like alpha-helical hairpin" evidence="8">
    <location>
        <begin position="149"/>
        <end position="218"/>
    </location>
</feature>
<keyword evidence="4" id="KW-1003">Cell membrane</keyword>
<feature type="region of interest" description="Disordered" evidence="7">
    <location>
        <begin position="1"/>
        <end position="20"/>
    </location>
</feature>
<evidence type="ECO:0000256" key="6">
    <source>
        <dbReference type="ARBA" id="ARBA00023136"/>
    </source>
</evidence>
<dbReference type="InterPro" id="IPR006143">
    <property type="entry name" value="RND_pump_MFP"/>
</dbReference>
<organism evidence="12 13">
    <name type="scientific">Neoroseomonas eburnea</name>
    <dbReference type="NCBI Taxonomy" id="1346889"/>
    <lineage>
        <taxon>Bacteria</taxon>
        <taxon>Pseudomonadati</taxon>
        <taxon>Pseudomonadota</taxon>
        <taxon>Alphaproteobacteria</taxon>
        <taxon>Acetobacterales</taxon>
        <taxon>Acetobacteraceae</taxon>
        <taxon>Neoroseomonas</taxon>
    </lineage>
</organism>
<evidence type="ECO:0000313" key="13">
    <source>
        <dbReference type="Proteomes" id="UP001138709"/>
    </source>
</evidence>
<dbReference type="Gene3D" id="1.10.287.470">
    <property type="entry name" value="Helix hairpin bin"/>
    <property type="match status" value="1"/>
</dbReference>
<name>A0A9X9XIW6_9PROT</name>
<keyword evidence="3" id="KW-0813">Transport</keyword>
<dbReference type="InterPro" id="IPR058625">
    <property type="entry name" value="MdtA-like_BSH"/>
</dbReference>
<dbReference type="Gene3D" id="2.40.30.170">
    <property type="match status" value="1"/>
</dbReference>
<comment type="subcellular location">
    <subcellularLocation>
        <location evidence="1">Cell membrane</location>
    </subcellularLocation>
</comment>
<evidence type="ECO:0000256" key="1">
    <source>
        <dbReference type="ARBA" id="ARBA00004236"/>
    </source>
</evidence>
<dbReference type="AlphaFoldDB" id="A0A9X9XIW6"/>
<evidence type="ECO:0000259" key="9">
    <source>
        <dbReference type="Pfam" id="PF25917"/>
    </source>
</evidence>
<evidence type="ECO:0000259" key="8">
    <source>
        <dbReference type="Pfam" id="PF25876"/>
    </source>
</evidence>
<evidence type="ECO:0000259" key="10">
    <source>
        <dbReference type="Pfam" id="PF25944"/>
    </source>
</evidence>
<dbReference type="GO" id="GO:1990281">
    <property type="term" value="C:efflux pump complex"/>
    <property type="evidence" value="ECO:0007669"/>
    <property type="project" value="TreeGrafter"/>
</dbReference>
<dbReference type="InterPro" id="IPR058626">
    <property type="entry name" value="MdtA-like_b-barrel"/>
</dbReference>
<dbReference type="Pfam" id="PF25876">
    <property type="entry name" value="HH_MFP_RND"/>
    <property type="match status" value="1"/>
</dbReference>
<dbReference type="RefSeq" id="WP_211849218.1">
    <property type="nucleotide sequence ID" value="NZ_JAAEDL010000037.1"/>
</dbReference>
<sequence length="456" mass="48382">MNELPRPPLPEPPGTLESAPPQRRRRVWRWLVLLVLLGGGGWYAWQRGWLPVASPAQRAATAAAPAGFGPSGGPRGRGGFSVPVSAAEAAVTEVPIVLDALGTVQAFNTITIVPQVTGRITEIAFTEGQEVKAGDVLVRLDPRAYQAALDQAVATKAQREAQLANARLDLQRYTQLVRSNGASQQTLDTQRATVAQLEAQVQYDQATIDSARVQLDYTVIRSPVDGRVGLRQVDIGNLVQSSSGGIVTVTQIRPISITFTLPQQALPQVMQAIADGPVQVEARLPATTVPRANGAPPPANPVGTLVTVDNQVDQATGTIRLKATFANDDQRLWPGAFVNIRLQVAMLRDVTAIPLVAVQRGPDGPYAFVVRADSTVEQRPLTLGVVSGTQAVVERGLRPGERVVTSGALRLVAGATVQVAEPVRPPPSAPQPQRRRPQQRGEPPAGLPPGPPGGPR</sequence>
<evidence type="ECO:0000259" key="11">
    <source>
        <dbReference type="Pfam" id="PF25967"/>
    </source>
</evidence>
<feature type="region of interest" description="Disordered" evidence="7">
    <location>
        <begin position="416"/>
        <end position="456"/>
    </location>
</feature>
<evidence type="ECO:0000256" key="2">
    <source>
        <dbReference type="ARBA" id="ARBA00009477"/>
    </source>
</evidence>
<feature type="compositionally biased region" description="Pro residues" evidence="7">
    <location>
        <begin position="1"/>
        <end position="13"/>
    </location>
</feature>
<protein>
    <submittedName>
        <fullName evidence="12">Efflux RND transporter periplasmic adaptor subunit</fullName>
    </submittedName>
</protein>
<evidence type="ECO:0000313" key="12">
    <source>
        <dbReference type="EMBL" id="MBR0683652.1"/>
    </source>
</evidence>
<evidence type="ECO:0000256" key="4">
    <source>
        <dbReference type="ARBA" id="ARBA00022475"/>
    </source>
</evidence>
<reference evidence="12" key="1">
    <citation type="submission" date="2020-01" db="EMBL/GenBank/DDBJ databases">
        <authorList>
            <person name="Rat A."/>
        </authorList>
    </citation>
    <scope>NUCLEOTIDE SEQUENCE</scope>
    <source>
        <strain evidence="12">LMG 31228</strain>
    </source>
</reference>
<reference evidence="12" key="2">
    <citation type="journal article" date="2021" name="Syst. Appl. Microbiol.">
        <title>Roseomonas hellenica sp. nov., isolated from roots of wild-growing Alkanna tinctoria.</title>
        <authorList>
            <person name="Rat A."/>
            <person name="Naranjo H.D."/>
            <person name="Lebbe L."/>
            <person name="Cnockaert M."/>
            <person name="Krigas N."/>
            <person name="Grigoriadou K."/>
            <person name="Maloupa E."/>
            <person name="Willems A."/>
        </authorList>
    </citation>
    <scope>NUCLEOTIDE SEQUENCE</scope>
    <source>
        <strain evidence="12">LMG 31228</strain>
    </source>
</reference>
<comment type="similarity">
    <text evidence="2">Belongs to the membrane fusion protein (MFP) (TC 8.A.1) family.</text>
</comment>
<feature type="compositionally biased region" description="Pro residues" evidence="7">
    <location>
        <begin position="445"/>
        <end position="456"/>
    </location>
</feature>
<keyword evidence="13" id="KW-1185">Reference proteome</keyword>
<evidence type="ECO:0000256" key="5">
    <source>
        <dbReference type="ARBA" id="ARBA00022519"/>
    </source>
</evidence>
<accession>A0A9X9XIW6</accession>
<comment type="caution">
    <text evidence="12">The sequence shown here is derived from an EMBL/GenBank/DDBJ whole genome shotgun (WGS) entry which is preliminary data.</text>
</comment>
<dbReference type="PANTHER" id="PTHR30469:SF36">
    <property type="entry name" value="BLL3903 PROTEIN"/>
    <property type="match status" value="1"/>
</dbReference>
<evidence type="ECO:0000256" key="3">
    <source>
        <dbReference type="ARBA" id="ARBA00022448"/>
    </source>
</evidence>
<feature type="domain" description="Multidrug resistance protein MdtA-like beta-barrel" evidence="10">
    <location>
        <begin position="254"/>
        <end position="345"/>
    </location>
</feature>
<gene>
    <name evidence="12" type="ORF">GXW74_24440</name>
</gene>
<dbReference type="NCBIfam" id="TIGR01730">
    <property type="entry name" value="RND_mfp"/>
    <property type="match status" value="1"/>
</dbReference>
<keyword evidence="6" id="KW-0472">Membrane</keyword>
<dbReference type="Pfam" id="PF25944">
    <property type="entry name" value="Beta-barrel_RND"/>
    <property type="match status" value="1"/>
</dbReference>
<keyword evidence="5" id="KW-0997">Cell inner membrane</keyword>
<proteinExistence type="inferred from homology"/>
<dbReference type="PANTHER" id="PTHR30469">
    <property type="entry name" value="MULTIDRUG RESISTANCE PROTEIN MDTA"/>
    <property type="match status" value="1"/>
</dbReference>
<dbReference type="GO" id="GO:0015562">
    <property type="term" value="F:efflux transmembrane transporter activity"/>
    <property type="evidence" value="ECO:0007669"/>
    <property type="project" value="TreeGrafter"/>
</dbReference>
<feature type="domain" description="Multidrug resistance protein MdtA-like C-terminal permuted SH3" evidence="11">
    <location>
        <begin position="351"/>
        <end position="408"/>
    </location>
</feature>
<dbReference type="Proteomes" id="UP001138709">
    <property type="component" value="Unassembled WGS sequence"/>
</dbReference>
<dbReference type="Pfam" id="PF25917">
    <property type="entry name" value="BSH_RND"/>
    <property type="match status" value="1"/>
</dbReference>
<dbReference type="Gene3D" id="2.40.420.20">
    <property type="match status" value="1"/>
</dbReference>
<evidence type="ECO:0000256" key="7">
    <source>
        <dbReference type="SAM" id="MobiDB-lite"/>
    </source>
</evidence>
<dbReference type="Gene3D" id="2.40.50.100">
    <property type="match status" value="1"/>
</dbReference>
<dbReference type="SUPFAM" id="SSF111369">
    <property type="entry name" value="HlyD-like secretion proteins"/>
    <property type="match status" value="1"/>
</dbReference>
<feature type="domain" description="Multidrug resistance protein MdtA-like barrel-sandwich hybrid" evidence="9">
    <location>
        <begin position="108"/>
        <end position="244"/>
    </location>
</feature>